<name>H1Z456_9EURY</name>
<sequence length="414" mass="45089">MFKIPTLMRYSILSGILIILLIIPGVMADDGIDMWGYTVPEFSAGPGEEVYAHYTIEYNFDSDAESIEFYTDLLEPKWQFCIVIDGVRHDLPVRHGRYETITGFELYYPKTYNNYIEAELKGTVPDVLSSGEHDLLTVSYYDGGGNPDDEEVIRINFVNPSDVLSGISDAEYELSVLKTAIDTDRISGVNTTTAYEKYISAFSSVEAAKVSDAGAASQLISSAKSDITDAHALLERHGALHCIQTTEEKTASLDKIISSVSAGSSGSDDKILMIKSYNDNAKTLLILAQDKYSSGLYAEAENYALQAEERADEAYSYAGDSLAFSPSGTDDIIWQEMTGIPVTEITEPVSETSSAINSVLGGISGNLSESGDIDELIHSEVSIDSFLQLSGKFIELLKSMADFLFGISSYASSN</sequence>
<proteinExistence type="predicted"/>
<organism evidence="1 2">
    <name type="scientific">Methanoplanus limicola DSM 2279</name>
    <dbReference type="NCBI Taxonomy" id="937775"/>
    <lineage>
        <taxon>Archaea</taxon>
        <taxon>Methanobacteriati</taxon>
        <taxon>Methanobacteriota</taxon>
        <taxon>Stenosarchaea group</taxon>
        <taxon>Methanomicrobia</taxon>
        <taxon>Methanomicrobiales</taxon>
        <taxon>Methanomicrobiaceae</taxon>
        <taxon>Methanoplanus</taxon>
    </lineage>
</organism>
<protein>
    <submittedName>
        <fullName evidence="1">Uncharacterized protein</fullName>
    </submittedName>
</protein>
<evidence type="ECO:0000313" key="2">
    <source>
        <dbReference type="Proteomes" id="UP000005741"/>
    </source>
</evidence>
<dbReference type="HOGENOM" id="CLU_654909_0_0_2"/>
<keyword evidence="2" id="KW-1185">Reference proteome</keyword>
<dbReference type="STRING" id="937775.Metlim_1634"/>
<accession>H1Z456</accession>
<dbReference type="EMBL" id="CM001436">
    <property type="protein sequence ID" value="EHQ35735.1"/>
    <property type="molecule type" value="Genomic_DNA"/>
</dbReference>
<gene>
    <name evidence="1" type="ORF">Metlim_1634</name>
</gene>
<dbReference type="AlphaFoldDB" id="H1Z456"/>
<reference evidence="1 2" key="1">
    <citation type="submission" date="2011-10" db="EMBL/GenBank/DDBJ databases">
        <title>The Improved High-Quality Draft genome of Methanoplanus limicola DSM 2279.</title>
        <authorList>
            <consortium name="US DOE Joint Genome Institute (JGI-PGF)"/>
            <person name="Lucas S."/>
            <person name="Copeland A."/>
            <person name="Lapidus A."/>
            <person name="Glavina del Rio T."/>
            <person name="Dalin E."/>
            <person name="Tice H."/>
            <person name="Bruce D."/>
            <person name="Goodwin L."/>
            <person name="Pitluck S."/>
            <person name="Peters L."/>
            <person name="Mikhailova N."/>
            <person name="Lu M."/>
            <person name="Kyrpides N."/>
            <person name="Mavromatis K."/>
            <person name="Ivanova N."/>
            <person name="Markowitz V."/>
            <person name="Cheng J.-F."/>
            <person name="Hugenholtz P."/>
            <person name="Woyke T."/>
            <person name="Wu D."/>
            <person name="Wirth R."/>
            <person name="Brambilla E.-M."/>
            <person name="Klenk H.-P."/>
            <person name="Eisen J.A."/>
        </authorList>
    </citation>
    <scope>NUCLEOTIDE SEQUENCE [LARGE SCALE GENOMIC DNA]</scope>
    <source>
        <strain evidence="1 2">DSM 2279</strain>
    </source>
</reference>
<evidence type="ECO:0000313" key="1">
    <source>
        <dbReference type="EMBL" id="EHQ35735.1"/>
    </source>
</evidence>
<dbReference type="Proteomes" id="UP000005741">
    <property type="component" value="Chromosome"/>
</dbReference>
<dbReference type="InParanoid" id="H1Z456"/>